<accession>A0ABD0L328</accession>
<evidence type="ECO:0000313" key="3">
    <source>
        <dbReference type="Proteomes" id="UP001519460"/>
    </source>
</evidence>
<dbReference type="EMBL" id="JACVVK020000089">
    <property type="protein sequence ID" value="KAK7493804.1"/>
    <property type="molecule type" value="Genomic_DNA"/>
</dbReference>
<protein>
    <submittedName>
        <fullName evidence="2">Uncharacterized protein</fullName>
    </submittedName>
</protein>
<keyword evidence="3" id="KW-1185">Reference proteome</keyword>
<comment type="caution">
    <text evidence="2">The sequence shown here is derived from an EMBL/GenBank/DDBJ whole genome shotgun (WGS) entry which is preliminary data.</text>
</comment>
<evidence type="ECO:0000256" key="1">
    <source>
        <dbReference type="SAM" id="MobiDB-lite"/>
    </source>
</evidence>
<sequence>MSARHTCFLRTTSGSFRLAHHDRTDRAQCRGSSTQDDQSVSPAATGVKRLTELTVVTDFPSLFLLDSLSEMQPFNMQLACKQPALTAHCQRGETD</sequence>
<dbReference type="Proteomes" id="UP001519460">
    <property type="component" value="Unassembled WGS sequence"/>
</dbReference>
<feature type="region of interest" description="Disordered" evidence="1">
    <location>
        <begin position="22"/>
        <end position="43"/>
    </location>
</feature>
<proteinExistence type="predicted"/>
<organism evidence="2 3">
    <name type="scientific">Batillaria attramentaria</name>
    <dbReference type="NCBI Taxonomy" id="370345"/>
    <lineage>
        <taxon>Eukaryota</taxon>
        <taxon>Metazoa</taxon>
        <taxon>Spiralia</taxon>
        <taxon>Lophotrochozoa</taxon>
        <taxon>Mollusca</taxon>
        <taxon>Gastropoda</taxon>
        <taxon>Caenogastropoda</taxon>
        <taxon>Sorbeoconcha</taxon>
        <taxon>Cerithioidea</taxon>
        <taxon>Batillariidae</taxon>
        <taxon>Batillaria</taxon>
    </lineage>
</organism>
<name>A0ABD0L328_9CAEN</name>
<reference evidence="2 3" key="1">
    <citation type="journal article" date="2023" name="Sci. Data">
        <title>Genome assembly of the Korean intertidal mud-creeper Batillaria attramentaria.</title>
        <authorList>
            <person name="Patra A.K."/>
            <person name="Ho P.T."/>
            <person name="Jun S."/>
            <person name="Lee S.J."/>
            <person name="Kim Y."/>
            <person name="Won Y.J."/>
        </authorList>
    </citation>
    <scope>NUCLEOTIDE SEQUENCE [LARGE SCALE GENOMIC DNA]</scope>
    <source>
        <strain evidence="2">Wonlab-2016</strain>
    </source>
</reference>
<feature type="compositionally biased region" description="Polar residues" evidence="1">
    <location>
        <begin position="30"/>
        <end position="42"/>
    </location>
</feature>
<dbReference type="AlphaFoldDB" id="A0ABD0L328"/>
<gene>
    <name evidence="2" type="ORF">BaRGS_00014945</name>
</gene>
<evidence type="ECO:0000313" key="2">
    <source>
        <dbReference type="EMBL" id="KAK7493804.1"/>
    </source>
</evidence>